<dbReference type="AlphaFoldDB" id="A0A1G8ZV37"/>
<evidence type="ECO:0000313" key="2">
    <source>
        <dbReference type="Proteomes" id="UP000199155"/>
    </source>
</evidence>
<accession>A0A1G8ZV37</accession>
<organism evidence="1 2">
    <name type="scientific">Streptomyces indicus</name>
    <dbReference type="NCBI Taxonomy" id="417292"/>
    <lineage>
        <taxon>Bacteria</taxon>
        <taxon>Bacillati</taxon>
        <taxon>Actinomycetota</taxon>
        <taxon>Actinomycetes</taxon>
        <taxon>Kitasatosporales</taxon>
        <taxon>Streptomycetaceae</taxon>
        <taxon>Streptomyces</taxon>
    </lineage>
</organism>
<proteinExistence type="predicted"/>
<name>A0A1G8ZV37_9ACTN</name>
<sequence length="45" mass="5031">MLSAGHLDVSNFATHRFDLQETQEAYEVFERPADTGALHVTPTAR</sequence>
<reference evidence="1 2" key="1">
    <citation type="submission" date="2016-10" db="EMBL/GenBank/DDBJ databases">
        <authorList>
            <person name="de Groot N.N."/>
        </authorList>
    </citation>
    <scope>NUCLEOTIDE SEQUENCE [LARGE SCALE GENOMIC DNA]</scope>
    <source>
        <strain evidence="1 2">CGMCC 4.5727</strain>
    </source>
</reference>
<dbReference type="STRING" id="417292.SAMN05421806_105206"/>
<evidence type="ECO:0000313" key="1">
    <source>
        <dbReference type="EMBL" id="SDK18857.1"/>
    </source>
</evidence>
<dbReference type="EMBL" id="FNFF01000005">
    <property type="protein sequence ID" value="SDK18857.1"/>
    <property type="molecule type" value="Genomic_DNA"/>
</dbReference>
<keyword evidence="2" id="KW-1185">Reference proteome</keyword>
<gene>
    <name evidence="1" type="ORF">SAMN05421806_105206</name>
</gene>
<protein>
    <submittedName>
        <fullName evidence="1">Alcohol dehydrogenase</fullName>
    </submittedName>
</protein>
<dbReference type="Proteomes" id="UP000199155">
    <property type="component" value="Unassembled WGS sequence"/>
</dbReference>